<dbReference type="InterPro" id="IPR007344">
    <property type="entry name" value="GrpB/CoaE"/>
</dbReference>
<name>A0A344UD32_9NEIS</name>
<evidence type="ECO:0000313" key="2">
    <source>
        <dbReference type="Proteomes" id="UP000252038"/>
    </source>
</evidence>
<reference evidence="1 2" key="1">
    <citation type="submission" date="2018-05" db="EMBL/GenBank/DDBJ databases">
        <title>Genome sequencing, assembly and analysis of the novel insecticidal bacterium, Chromobacterium phragmitis.</title>
        <authorList>
            <person name="Sparks M.E."/>
            <person name="Blackburn M.B."/>
            <person name="Gundersen-Rindal D.E."/>
        </authorList>
    </citation>
    <scope>NUCLEOTIDE SEQUENCE [LARGE SCALE GENOMIC DNA]</scope>
    <source>
        <strain evidence="1">IIBBL 274-1</strain>
    </source>
</reference>
<dbReference type="InterPro" id="IPR043519">
    <property type="entry name" value="NT_sf"/>
</dbReference>
<organism evidence="1 2">
    <name type="scientific">Chromobacterium phragmitis</name>
    <dbReference type="NCBI Taxonomy" id="2202141"/>
    <lineage>
        <taxon>Bacteria</taxon>
        <taxon>Pseudomonadati</taxon>
        <taxon>Pseudomonadota</taxon>
        <taxon>Betaproteobacteria</taxon>
        <taxon>Neisseriales</taxon>
        <taxon>Chromobacteriaceae</taxon>
        <taxon>Chromobacterium</taxon>
    </lineage>
</organism>
<proteinExistence type="predicted"/>
<dbReference type="AlphaFoldDB" id="A0A344UD32"/>
<dbReference type="RefSeq" id="WP_114072386.1">
    <property type="nucleotide sequence ID" value="NZ_CP029554.1"/>
</dbReference>
<dbReference type="PANTHER" id="PTHR34822">
    <property type="entry name" value="GRPB DOMAIN PROTEIN (AFU_ORTHOLOGUE AFUA_1G01530)"/>
    <property type="match status" value="1"/>
</dbReference>
<dbReference type="Pfam" id="PF04229">
    <property type="entry name" value="GrpB"/>
    <property type="match status" value="1"/>
</dbReference>
<dbReference type="Gene3D" id="3.30.460.10">
    <property type="entry name" value="Beta Polymerase, domain 2"/>
    <property type="match status" value="1"/>
</dbReference>
<evidence type="ECO:0000313" key="1">
    <source>
        <dbReference type="EMBL" id="AXE33180.1"/>
    </source>
</evidence>
<gene>
    <name evidence="1" type="ORF">DK843_01920</name>
</gene>
<sequence length="219" mass="24301">MTETVTIIAHQARWADEFEAVAARLDAALGSQALRIDHIGSTSVPGLAAKDVIDIQITVAELDESVSQSLSDAGFALRPANKTYILRSGAHGRSATYKRPPEVLLATLKPFNRDHLPAGFDDVGEQWRKFFFREQEGERRVHIHVRRVGAANQRYALLFRDYLRAHPASAAAYGELKRRLAAGLADPDSYPDVKDPAVDLIYLAAEQWAELTSWQPRAV</sequence>
<evidence type="ECO:0008006" key="3">
    <source>
        <dbReference type="Google" id="ProtNLM"/>
    </source>
</evidence>
<protein>
    <recommendedName>
        <fullName evidence="3">GrpB family protein</fullName>
    </recommendedName>
</protein>
<dbReference type="SUPFAM" id="SSF81301">
    <property type="entry name" value="Nucleotidyltransferase"/>
    <property type="match status" value="1"/>
</dbReference>
<dbReference type="EMBL" id="CP029554">
    <property type="protein sequence ID" value="AXE33180.1"/>
    <property type="molecule type" value="Genomic_DNA"/>
</dbReference>
<dbReference type="PANTHER" id="PTHR34822:SF1">
    <property type="entry name" value="GRPB FAMILY PROTEIN"/>
    <property type="match status" value="1"/>
</dbReference>
<accession>A0A344UD32</accession>
<dbReference type="KEGG" id="chrb:DK843_01920"/>
<dbReference type="Proteomes" id="UP000252038">
    <property type="component" value="Chromosome"/>
</dbReference>